<reference evidence="5" key="1">
    <citation type="journal article" date="2019" name="Int. J. Syst. Evol. Microbiol.">
        <title>The Global Catalogue of Microorganisms (GCM) 10K type strain sequencing project: providing services to taxonomists for standard genome sequencing and annotation.</title>
        <authorList>
            <consortium name="The Broad Institute Genomics Platform"/>
            <consortium name="The Broad Institute Genome Sequencing Center for Infectious Disease"/>
            <person name="Wu L."/>
            <person name="Ma J."/>
        </authorList>
    </citation>
    <scope>NUCLEOTIDE SEQUENCE [LARGE SCALE GENOMIC DNA]</scope>
    <source>
        <strain evidence="5">KLKA75</strain>
    </source>
</reference>
<dbReference type="PANTHER" id="PTHR38110:SF1">
    <property type="entry name" value="THIOESTERASE DOMAIN-CONTAINING PROTEIN"/>
    <property type="match status" value="1"/>
</dbReference>
<evidence type="ECO:0000259" key="3">
    <source>
        <dbReference type="Pfam" id="PF20789"/>
    </source>
</evidence>
<dbReference type="Gene3D" id="2.40.160.210">
    <property type="entry name" value="Acyl-CoA thioesterase, double hotdog domain"/>
    <property type="match status" value="1"/>
</dbReference>
<evidence type="ECO:0000259" key="2">
    <source>
        <dbReference type="Pfam" id="PF13622"/>
    </source>
</evidence>
<dbReference type="Pfam" id="PF20789">
    <property type="entry name" value="4HBT_3C"/>
    <property type="match status" value="1"/>
</dbReference>
<accession>A0ABV9TY81</accession>
<dbReference type="SUPFAM" id="SSF54637">
    <property type="entry name" value="Thioesterase/thiol ester dehydrase-isomerase"/>
    <property type="match status" value="2"/>
</dbReference>
<feature type="domain" description="Acyl-CoA thioesterase-like C-terminal" evidence="3">
    <location>
        <begin position="132"/>
        <end position="257"/>
    </location>
</feature>
<evidence type="ECO:0000256" key="1">
    <source>
        <dbReference type="SAM" id="MobiDB-lite"/>
    </source>
</evidence>
<name>A0ABV9TY81_9ACTN</name>
<proteinExistence type="predicted"/>
<organism evidence="4 5">
    <name type="scientific">Actinomadura gamaensis</name>
    <dbReference type="NCBI Taxonomy" id="1763541"/>
    <lineage>
        <taxon>Bacteria</taxon>
        <taxon>Bacillati</taxon>
        <taxon>Actinomycetota</taxon>
        <taxon>Actinomycetes</taxon>
        <taxon>Streptosporangiales</taxon>
        <taxon>Thermomonosporaceae</taxon>
        <taxon>Actinomadura</taxon>
    </lineage>
</organism>
<dbReference type="Pfam" id="PF13622">
    <property type="entry name" value="4HBT_3"/>
    <property type="match status" value="1"/>
</dbReference>
<dbReference type="Proteomes" id="UP001595872">
    <property type="component" value="Unassembled WGS sequence"/>
</dbReference>
<dbReference type="InterPro" id="IPR042171">
    <property type="entry name" value="Acyl-CoA_hotdog"/>
</dbReference>
<protein>
    <submittedName>
        <fullName evidence="4">Thioesterase family protein</fullName>
    </submittedName>
</protein>
<evidence type="ECO:0000313" key="4">
    <source>
        <dbReference type="EMBL" id="MFC4909125.1"/>
    </source>
</evidence>
<keyword evidence="5" id="KW-1185">Reference proteome</keyword>
<feature type="domain" description="Acyl-CoA thioesterase-like N-terminal HotDog" evidence="2">
    <location>
        <begin position="22"/>
        <end position="102"/>
    </location>
</feature>
<comment type="caution">
    <text evidence="4">The sequence shown here is derived from an EMBL/GenBank/DDBJ whole genome shotgun (WGS) entry which is preliminary data.</text>
</comment>
<dbReference type="InterPro" id="IPR052389">
    <property type="entry name" value="Sec_Metab_Biosynth-Assoc"/>
</dbReference>
<dbReference type="PANTHER" id="PTHR38110">
    <property type="entry name" value="CHROMOSOME 23, WHOLE GENOME SHOTGUN SEQUENCE"/>
    <property type="match status" value="1"/>
</dbReference>
<dbReference type="EMBL" id="JBHSIT010000004">
    <property type="protein sequence ID" value="MFC4909125.1"/>
    <property type="molecule type" value="Genomic_DNA"/>
</dbReference>
<dbReference type="RefSeq" id="WP_378256354.1">
    <property type="nucleotide sequence ID" value="NZ_JBHSIT010000004.1"/>
</dbReference>
<dbReference type="InterPro" id="IPR029069">
    <property type="entry name" value="HotDog_dom_sf"/>
</dbReference>
<gene>
    <name evidence="4" type="ORF">ACFPCY_17520</name>
</gene>
<feature type="region of interest" description="Disordered" evidence="1">
    <location>
        <begin position="123"/>
        <end position="142"/>
    </location>
</feature>
<dbReference type="InterPro" id="IPR049449">
    <property type="entry name" value="TesB_ACOT8-like_N"/>
</dbReference>
<dbReference type="InterPro" id="IPR049450">
    <property type="entry name" value="ACOT8-like_C"/>
</dbReference>
<evidence type="ECO:0000313" key="5">
    <source>
        <dbReference type="Proteomes" id="UP001595872"/>
    </source>
</evidence>
<sequence length="266" mass="28882">MGDLAIDAAVRGADGHYTAELSPEWSAWGPNGGYVAAVLARTALTHGELPRIASLSCQFLKSGRFAPVELTAVTTRSARRAEAVRVTMAQDGVPLAEALAWLVADGQPGMRHDDARLPDDIPDPEGQPTFAELSSPDTLDPPPLWENIDSRAVTYGEGPSGEAFTHGWYRFLKHSTDDVGRQLVLLDVLAFPAAWNRHLTDTGFIAPNLDLNVQFHRSGAAEEWLYAEARSEIAEDGLIGYRSRVWSRDRRLLASAAGQLLCRPAG</sequence>